<dbReference type="Proteomes" id="UP000245609">
    <property type="component" value="Unassembled WGS sequence"/>
</dbReference>
<evidence type="ECO:0000313" key="2">
    <source>
        <dbReference type="EMBL" id="PVV01237.1"/>
    </source>
</evidence>
<dbReference type="STRING" id="133381.A0A2T9Z9N3"/>
<feature type="domain" description="Cytidyltransferase-like" evidence="1">
    <location>
        <begin position="163"/>
        <end position="318"/>
    </location>
</feature>
<dbReference type="SUPFAM" id="SSF52374">
    <property type="entry name" value="Nucleotidylyl transferase"/>
    <property type="match status" value="1"/>
</dbReference>
<organism evidence="2 3">
    <name type="scientific">Smittium megazygosporum</name>
    <dbReference type="NCBI Taxonomy" id="133381"/>
    <lineage>
        <taxon>Eukaryota</taxon>
        <taxon>Fungi</taxon>
        <taxon>Fungi incertae sedis</taxon>
        <taxon>Zoopagomycota</taxon>
        <taxon>Kickxellomycotina</taxon>
        <taxon>Harpellomycetes</taxon>
        <taxon>Harpellales</taxon>
        <taxon>Legeriomycetaceae</taxon>
        <taxon>Smittium</taxon>
    </lineage>
</organism>
<proteinExistence type="predicted"/>
<gene>
    <name evidence="2" type="ORF">BB560_004352</name>
</gene>
<dbReference type="InterPro" id="IPR004821">
    <property type="entry name" value="Cyt_trans-like"/>
</dbReference>
<name>A0A2T9Z9N3_9FUNG</name>
<dbReference type="Gene3D" id="3.40.50.620">
    <property type="entry name" value="HUPs"/>
    <property type="match status" value="1"/>
</dbReference>
<dbReference type="AlphaFoldDB" id="A0A2T9Z9N3"/>
<dbReference type="PANTHER" id="PTHR10695">
    <property type="entry name" value="DEPHOSPHO-COA KINASE-RELATED"/>
    <property type="match status" value="1"/>
</dbReference>
<dbReference type="GO" id="GO:0015937">
    <property type="term" value="P:coenzyme A biosynthetic process"/>
    <property type="evidence" value="ECO:0007669"/>
    <property type="project" value="TreeGrafter"/>
</dbReference>
<protein>
    <recommendedName>
        <fullName evidence="1">Cytidyltransferase-like domain-containing protein</fullName>
    </recommendedName>
</protein>
<evidence type="ECO:0000313" key="3">
    <source>
        <dbReference type="Proteomes" id="UP000245609"/>
    </source>
</evidence>
<dbReference type="Pfam" id="PF01467">
    <property type="entry name" value="CTP_transf_like"/>
    <property type="match status" value="1"/>
</dbReference>
<dbReference type="OrthoDB" id="330671at2759"/>
<keyword evidence="3" id="KW-1185">Reference proteome</keyword>
<accession>A0A2T9Z9N3</accession>
<comment type="caution">
    <text evidence="2">The sequence shown here is derived from an EMBL/GenBank/DDBJ whole genome shotgun (WGS) entry which is preliminary data.</text>
</comment>
<sequence length="328" mass="36929">MSNPVLFAFLGDVSSDTLLQISSVINIISKTNFEQLDIFFSVGKSQLRSFQNPLNPDSSEEAEFQGLGYILASLYYYNSTNTSKSPLVPNVNVLWIEGSNYTSEQFKEILERPSFLVDFSEKHPDTEQKLEELSSKAKAKLTERLSQLPQLCLFNGRLLHTAVGGTFDHIHFGHKLLLSMTAYSTSSVLTCGISSEPLLKNKKYKEYLEPFDIRSYNTLSYLKKVKKNLVFNIVPLEDPYGPIITNEKIDSLVVSTETHIGIEQVNKIRATKSMPPMEIHCISLVSDHITPTFPSYSENISDPSTPISDKISSTEIRKNIHLSEHPEN</sequence>
<reference evidence="2 3" key="1">
    <citation type="journal article" date="2018" name="MBio">
        <title>Comparative Genomics Reveals the Core Gene Toolbox for the Fungus-Insect Symbiosis.</title>
        <authorList>
            <person name="Wang Y."/>
            <person name="Stata M."/>
            <person name="Wang W."/>
            <person name="Stajich J.E."/>
            <person name="White M.M."/>
            <person name="Moncalvo J.M."/>
        </authorList>
    </citation>
    <scope>NUCLEOTIDE SEQUENCE [LARGE SCALE GENOMIC DNA]</scope>
    <source>
        <strain evidence="2 3">SC-DP-2</strain>
    </source>
</reference>
<dbReference type="EMBL" id="MBFS01001261">
    <property type="protein sequence ID" value="PVV01237.1"/>
    <property type="molecule type" value="Genomic_DNA"/>
</dbReference>
<dbReference type="GO" id="GO:0004140">
    <property type="term" value="F:dephospho-CoA kinase activity"/>
    <property type="evidence" value="ECO:0007669"/>
    <property type="project" value="TreeGrafter"/>
</dbReference>
<dbReference type="PANTHER" id="PTHR10695:SF46">
    <property type="entry name" value="BIFUNCTIONAL COENZYME A SYNTHASE-RELATED"/>
    <property type="match status" value="1"/>
</dbReference>
<evidence type="ECO:0000259" key="1">
    <source>
        <dbReference type="Pfam" id="PF01467"/>
    </source>
</evidence>
<dbReference type="InterPro" id="IPR014729">
    <property type="entry name" value="Rossmann-like_a/b/a_fold"/>
</dbReference>